<dbReference type="AlphaFoldDB" id="A0A7Y6NQQ5"/>
<dbReference type="Gene3D" id="1.10.260.40">
    <property type="entry name" value="lambda repressor-like DNA-binding domains"/>
    <property type="match status" value="1"/>
</dbReference>
<dbReference type="InterPro" id="IPR010982">
    <property type="entry name" value="Lambda_DNA-bd_dom_sf"/>
</dbReference>
<dbReference type="Pfam" id="PF01381">
    <property type="entry name" value="HTH_3"/>
    <property type="match status" value="1"/>
</dbReference>
<proteinExistence type="predicted"/>
<protein>
    <submittedName>
        <fullName evidence="3">Helix-turn-helix domain-containing protein</fullName>
    </submittedName>
</protein>
<sequence length="152" mass="16191">MPNIASVLKAEIVRLARKELRSEVDSIRKALAAARAESAALKRRVSELERSMRQSARAAPARPPSPTSVEEADGGDKFRFRASGMASNRKRLGLSAADFGLLVGASGQSVYAWEQGKARPRGKNLAAIAALRGVGKREVVERLAALKSGGKP</sequence>
<dbReference type="Proteomes" id="UP000529637">
    <property type="component" value="Unassembled WGS sequence"/>
</dbReference>
<dbReference type="SUPFAM" id="SSF47413">
    <property type="entry name" value="lambda repressor-like DNA-binding domains"/>
    <property type="match status" value="1"/>
</dbReference>
<dbReference type="EMBL" id="JABWMJ010000008">
    <property type="protein sequence ID" value="NUZ07587.1"/>
    <property type="molecule type" value="Genomic_DNA"/>
</dbReference>
<gene>
    <name evidence="3" type="ORF">HQN59_17615</name>
</gene>
<evidence type="ECO:0000313" key="4">
    <source>
        <dbReference type="Proteomes" id="UP000529637"/>
    </source>
</evidence>
<dbReference type="CDD" id="cd00093">
    <property type="entry name" value="HTH_XRE"/>
    <property type="match status" value="1"/>
</dbReference>
<organism evidence="3 4">
    <name type="scientific">Piscinibacter koreensis</name>
    <dbReference type="NCBI Taxonomy" id="2742824"/>
    <lineage>
        <taxon>Bacteria</taxon>
        <taxon>Pseudomonadati</taxon>
        <taxon>Pseudomonadota</taxon>
        <taxon>Betaproteobacteria</taxon>
        <taxon>Burkholderiales</taxon>
        <taxon>Sphaerotilaceae</taxon>
        <taxon>Piscinibacter</taxon>
    </lineage>
</organism>
<accession>A0A7Y6NQQ5</accession>
<dbReference type="InterPro" id="IPR001387">
    <property type="entry name" value="Cro/C1-type_HTH"/>
</dbReference>
<dbReference type="SMART" id="SM00530">
    <property type="entry name" value="HTH_XRE"/>
    <property type="match status" value="1"/>
</dbReference>
<feature type="domain" description="HTH cro/C1-type" evidence="2">
    <location>
        <begin position="89"/>
        <end position="140"/>
    </location>
</feature>
<name>A0A7Y6NQQ5_9BURK</name>
<dbReference type="RefSeq" id="WP_176070419.1">
    <property type="nucleotide sequence ID" value="NZ_JABWMJ010000008.1"/>
</dbReference>
<evidence type="ECO:0000256" key="1">
    <source>
        <dbReference type="SAM" id="MobiDB-lite"/>
    </source>
</evidence>
<keyword evidence="4" id="KW-1185">Reference proteome</keyword>
<evidence type="ECO:0000313" key="3">
    <source>
        <dbReference type="EMBL" id="NUZ07587.1"/>
    </source>
</evidence>
<evidence type="ECO:0000259" key="2">
    <source>
        <dbReference type="PROSITE" id="PS50943"/>
    </source>
</evidence>
<feature type="region of interest" description="Disordered" evidence="1">
    <location>
        <begin position="44"/>
        <end position="76"/>
    </location>
</feature>
<dbReference type="PROSITE" id="PS50943">
    <property type="entry name" value="HTH_CROC1"/>
    <property type="match status" value="1"/>
</dbReference>
<dbReference type="GO" id="GO:0003677">
    <property type="term" value="F:DNA binding"/>
    <property type="evidence" value="ECO:0007669"/>
    <property type="project" value="InterPro"/>
</dbReference>
<reference evidence="3 4" key="1">
    <citation type="submission" date="2020-06" db="EMBL/GenBank/DDBJ databases">
        <title>Schlegella sp. ID0723 isolated from air conditioner.</title>
        <authorList>
            <person name="Kim D.Y."/>
            <person name="Kim D.-U."/>
        </authorList>
    </citation>
    <scope>NUCLEOTIDE SEQUENCE [LARGE SCALE GENOMIC DNA]</scope>
    <source>
        <strain evidence="3 4">ID0723</strain>
    </source>
</reference>
<comment type="caution">
    <text evidence="3">The sequence shown here is derived from an EMBL/GenBank/DDBJ whole genome shotgun (WGS) entry which is preliminary data.</text>
</comment>